<accession>A0ABX6WGV9</accession>
<dbReference type="Gene3D" id="3.40.225.10">
    <property type="entry name" value="Class II aldolase/adducin N-terminal domain"/>
    <property type="match status" value="1"/>
</dbReference>
<keyword evidence="2" id="KW-1185">Reference proteome</keyword>
<dbReference type="Proteomes" id="UP000663421">
    <property type="component" value="Chromosome"/>
</dbReference>
<reference evidence="1 2" key="1">
    <citation type="submission" date="2020-11" db="EMBL/GenBank/DDBJ databases">
        <title>Complete genome sequence unveiled secondary metabolic potentials in Streptomyces solisilvae HNM0141.</title>
        <authorList>
            <person name="Huang X."/>
        </authorList>
    </citation>
    <scope>NUCLEOTIDE SEQUENCE [LARGE SCALE GENOMIC DNA]</scope>
    <source>
        <strain evidence="1 2">HNM0141</strain>
    </source>
</reference>
<dbReference type="SUPFAM" id="SSF53639">
    <property type="entry name" value="AraD/HMP-PK domain-like"/>
    <property type="match status" value="1"/>
</dbReference>
<organism evidence="1 2">
    <name type="scientific">Streptomyces malaysiensis</name>
    <dbReference type="NCBI Taxonomy" id="92644"/>
    <lineage>
        <taxon>Bacteria</taxon>
        <taxon>Bacillati</taxon>
        <taxon>Actinomycetota</taxon>
        <taxon>Actinomycetes</taxon>
        <taxon>Kitasatosporales</taxon>
        <taxon>Streptomycetaceae</taxon>
        <taxon>Streptomyces</taxon>
        <taxon>Streptomyces violaceusniger group</taxon>
    </lineage>
</organism>
<proteinExistence type="predicted"/>
<dbReference type="InterPro" id="IPR036409">
    <property type="entry name" value="Aldolase_II/adducin_N_sf"/>
</dbReference>
<evidence type="ECO:0000313" key="1">
    <source>
        <dbReference type="EMBL" id="QPI60663.1"/>
    </source>
</evidence>
<gene>
    <name evidence="1" type="ORF">I1A49_42255</name>
</gene>
<sequence length="121" mass="13118">MTSAVSEALASAVGPLPEGARLPMPPVFGTVEEERQYRKEQLAAAFRLFGAFGFAEAAWWFITMERSCQAQLLAMAAGAPKHIDRDTASLVRGQIGGHIAGWVQAQPLFDRITAAEPDHHD</sequence>
<name>A0ABX6WGV9_STRMQ</name>
<dbReference type="EMBL" id="CP065050">
    <property type="protein sequence ID" value="QPI60663.1"/>
    <property type="molecule type" value="Genomic_DNA"/>
</dbReference>
<evidence type="ECO:0000313" key="2">
    <source>
        <dbReference type="Proteomes" id="UP000663421"/>
    </source>
</evidence>
<protein>
    <submittedName>
        <fullName evidence="1">Uncharacterized protein</fullName>
    </submittedName>
</protein>